<name>A0A9D1MR24_9FIRM</name>
<proteinExistence type="inferred from homology"/>
<keyword evidence="3 8" id="KW-0547">Nucleotide-binding</keyword>
<dbReference type="Proteomes" id="UP000824099">
    <property type="component" value="Unassembled WGS sequence"/>
</dbReference>
<reference evidence="10" key="2">
    <citation type="journal article" date="2021" name="PeerJ">
        <title>Extensive microbial diversity within the chicken gut microbiome revealed by metagenomics and culture.</title>
        <authorList>
            <person name="Gilroy R."/>
            <person name="Ravi A."/>
            <person name="Getino M."/>
            <person name="Pursley I."/>
            <person name="Horton D.L."/>
            <person name="Alikhan N.F."/>
            <person name="Baker D."/>
            <person name="Gharbi K."/>
            <person name="Hall N."/>
            <person name="Watson M."/>
            <person name="Adriaenssens E.M."/>
            <person name="Foster-Nyarko E."/>
            <person name="Jarju S."/>
            <person name="Secka A."/>
            <person name="Antonio M."/>
            <person name="Oren A."/>
            <person name="Chaudhuri R.R."/>
            <person name="La Ragione R."/>
            <person name="Hildebrand F."/>
            <person name="Pallen M.J."/>
        </authorList>
    </citation>
    <scope>NUCLEOTIDE SEQUENCE</scope>
    <source>
        <strain evidence="10">CHK160-1198</strain>
    </source>
</reference>
<evidence type="ECO:0000256" key="8">
    <source>
        <dbReference type="HAMAP-Rule" id="MF_00238"/>
    </source>
</evidence>
<comment type="subcellular location">
    <subcellularLocation>
        <location evidence="8">Cytoplasm</location>
    </subcellularLocation>
</comment>
<organism evidence="10 11">
    <name type="scientific">Candidatus Avacidaminococcus intestinavium</name>
    <dbReference type="NCBI Taxonomy" id="2840684"/>
    <lineage>
        <taxon>Bacteria</taxon>
        <taxon>Bacillati</taxon>
        <taxon>Bacillota</taxon>
        <taxon>Negativicutes</taxon>
        <taxon>Acidaminococcales</taxon>
        <taxon>Acidaminococcaceae</taxon>
        <taxon>Acidaminococcaceae incertae sedis</taxon>
        <taxon>Candidatus Avacidaminococcus</taxon>
    </lineage>
</organism>
<dbReference type="Pfam" id="PF02224">
    <property type="entry name" value="Cytidylate_kin"/>
    <property type="match status" value="1"/>
</dbReference>
<keyword evidence="5 8" id="KW-0067">ATP-binding</keyword>
<dbReference type="GO" id="GO:0015949">
    <property type="term" value="P:nucleobase-containing small molecule interconversion"/>
    <property type="evidence" value="ECO:0007669"/>
    <property type="project" value="TreeGrafter"/>
</dbReference>
<evidence type="ECO:0000256" key="6">
    <source>
        <dbReference type="ARBA" id="ARBA00047615"/>
    </source>
</evidence>
<dbReference type="SUPFAM" id="SSF52540">
    <property type="entry name" value="P-loop containing nucleoside triphosphate hydrolases"/>
    <property type="match status" value="1"/>
</dbReference>
<dbReference type="AlphaFoldDB" id="A0A9D1MR24"/>
<evidence type="ECO:0000259" key="9">
    <source>
        <dbReference type="Pfam" id="PF02224"/>
    </source>
</evidence>
<evidence type="ECO:0000256" key="1">
    <source>
        <dbReference type="ARBA" id="ARBA00009427"/>
    </source>
</evidence>
<dbReference type="HAMAP" id="MF_00238">
    <property type="entry name" value="Cytidyl_kinase_type1"/>
    <property type="match status" value="1"/>
</dbReference>
<dbReference type="EMBL" id="DVNI01000113">
    <property type="protein sequence ID" value="HIU64728.1"/>
    <property type="molecule type" value="Genomic_DNA"/>
</dbReference>
<gene>
    <name evidence="8" type="primary">cmk</name>
    <name evidence="10" type="ORF">IAB06_06825</name>
</gene>
<dbReference type="CDD" id="cd02020">
    <property type="entry name" value="CMPK"/>
    <property type="match status" value="1"/>
</dbReference>
<dbReference type="GO" id="GO:0005829">
    <property type="term" value="C:cytosol"/>
    <property type="evidence" value="ECO:0007669"/>
    <property type="project" value="TreeGrafter"/>
</dbReference>
<reference evidence="10" key="1">
    <citation type="submission" date="2020-10" db="EMBL/GenBank/DDBJ databases">
        <authorList>
            <person name="Gilroy R."/>
        </authorList>
    </citation>
    <scope>NUCLEOTIDE SEQUENCE</scope>
    <source>
        <strain evidence="10">CHK160-1198</strain>
    </source>
</reference>
<comment type="catalytic activity">
    <reaction evidence="7 8">
        <text>CMP + ATP = CDP + ADP</text>
        <dbReference type="Rhea" id="RHEA:11600"/>
        <dbReference type="ChEBI" id="CHEBI:30616"/>
        <dbReference type="ChEBI" id="CHEBI:58069"/>
        <dbReference type="ChEBI" id="CHEBI:60377"/>
        <dbReference type="ChEBI" id="CHEBI:456216"/>
        <dbReference type="EC" id="2.7.4.25"/>
    </reaction>
</comment>
<evidence type="ECO:0000256" key="2">
    <source>
        <dbReference type="ARBA" id="ARBA00022679"/>
    </source>
</evidence>
<dbReference type="GO" id="GO:0006220">
    <property type="term" value="P:pyrimidine nucleotide metabolic process"/>
    <property type="evidence" value="ECO:0007669"/>
    <property type="project" value="UniProtKB-UniRule"/>
</dbReference>
<keyword evidence="8" id="KW-0963">Cytoplasm</keyword>
<evidence type="ECO:0000256" key="7">
    <source>
        <dbReference type="ARBA" id="ARBA00048478"/>
    </source>
</evidence>
<dbReference type="InterPro" id="IPR011994">
    <property type="entry name" value="Cytidylate_kinase_dom"/>
</dbReference>
<feature type="binding site" evidence="8">
    <location>
        <begin position="12"/>
        <end position="20"/>
    </location>
    <ligand>
        <name>ATP</name>
        <dbReference type="ChEBI" id="CHEBI:30616"/>
    </ligand>
</feature>
<dbReference type="GO" id="GO:0036431">
    <property type="term" value="F:dCMP kinase activity"/>
    <property type="evidence" value="ECO:0007669"/>
    <property type="project" value="InterPro"/>
</dbReference>
<feature type="domain" description="Cytidylate kinase" evidence="9">
    <location>
        <begin position="8"/>
        <end position="219"/>
    </location>
</feature>
<dbReference type="NCBIfam" id="TIGR00017">
    <property type="entry name" value="cmk"/>
    <property type="match status" value="1"/>
</dbReference>
<dbReference type="EC" id="2.7.4.25" evidence="8"/>
<dbReference type="PANTHER" id="PTHR21299">
    <property type="entry name" value="CYTIDYLATE KINASE/PANTOATE-BETA-ALANINE LIGASE"/>
    <property type="match status" value="1"/>
</dbReference>
<evidence type="ECO:0000313" key="10">
    <source>
        <dbReference type="EMBL" id="HIU64728.1"/>
    </source>
</evidence>
<dbReference type="GO" id="GO:0005524">
    <property type="term" value="F:ATP binding"/>
    <property type="evidence" value="ECO:0007669"/>
    <property type="project" value="UniProtKB-UniRule"/>
</dbReference>
<comment type="similarity">
    <text evidence="1 8">Belongs to the cytidylate kinase family. Type 1 subfamily.</text>
</comment>
<protein>
    <recommendedName>
        <fullName evidence="8">Cytidylate kinase</fullName>
        <shortName evidence="8">CK</shortName>
        <ecNumber evidence="8">2.7.4.25</ecNumber>
    </recommendedName>
    <alternativeName>
        <fullName evidence="8">Cytidine monophosphate kinase</fullName>
        <shortName evidence="8">CMP kinase</shortName>
    </alternativeName>
</protein>
<sequence length="221" mass="23995">MIKKKLVIAIDGPAGAGKSTVAKRIAEKLGYAYIDTGAMYRAVTLAFLDSKLPFSDEVVGEIANKINITFKPDSGTNRVLIDEKDVTEAIRLPEVTNNVSMVSASQNVRTALVRQQRSLGSVGGVVLDGRDIGTVVFPNADLKIFLTAQAAKRAARRFKELTKKGLSVDQNQLLADITARDKYDSEREISPLRCAEDAVTIDTSNLSIDEVVNRILALCKV</sequence>
<evidence type="ECO:0000313" key="11">
    <source>
        <dbReference type="Proteomes" id="UP000824099"/>
    </source>
</evidence>
<comment type="caution">
    <text evidence="10">The sequence shown here is derived from an EMBL/GenBank/DDBJ whole genome shotgun (WGS) entry which is preliminary data.</text>
</comment>
<dbReference type="Gene3D" id="3.40.50.300">
    <property type="entry name" value="P-loop containing nucleotide triphosphate hydrolases"/>
    <property type="match status" value="1"/>
</dbReference>
<comment type="catalytic activity">
    <reaction evidence="6 8">
        <text>dCMP + ATP = dCDP + ADP</text>
        <dbReference type="Rhea" id="RHEA:25094"/>
        <dbReference type="ChEBI" id="CHEBI:30616"/>
        <dbReference type="ChEBI" id="CHEBI:57566"/>
        <dbReference type="ChEBI" id="CHEBI:58593"/>
        <dbReference type="ChEBI" id="CHEBI:456216"/>
        <dbReference type="EC" id="2.7.4.25"/>
    </reaction>
</comment>
<evidence type="ECO:0000256" key="5">
    <source>
        <dbReference type="ARBA" id="ARBA00022840"/>
    </source>
</evidence>
<evidence type="ECO:0000256" key="4">
    <source>
        <dbReference type="ARBA" id="ARBA00022777"/>
    </source>
</evidence>
<dbReference type="InterPro" id="IPR003136">
    <property type="entry name" value="Cytidylate_kin"/>
</dbReference>
<dbReference type="PANTHER" id="PTHR21299:SF2">
    <property type="entry name" value="CYTIDYLATE KINASE"/>
    <property type="match status" value="1"/>
</dbReference>
<dbReference type="InterPro" id="IPR027417">
    <property type="entry name" value="P-loop_NTPase"/>
</dbReference>
<keyword evidence="2 8" id="KW-0808">Transferase</keyword>
<keyword evidence="4 8" id="KW-0418">Kinase</keyword>
<accession>A0A9D1MR24</accession>
<evidence type="ECO:0000256" key="3">
    <source>
        <dbReference type="ARBA" id="ARBA00022741"/>
    </source>
</evidence>